<dbReference type="Pfam" id="PF12833">
    <property type="entry name" value="HTH_18"/>
    <property type="match status" value="1"/>
</dbReference>
<dbReference type="SMART" id="SM00342">
    <property type="entry name" value="HTH_ARAC"/>
    <property type="match status" value="1"/>
</dbReference>
<dbReference type="InterPro" id="IPR050204">
    <property type="entry name" value="AraC_XylS_family_regulators"/>
</dbReference>
<dbReference type="RefSeq" id="WP_083103218.1">
    <property type="nucleotide sequence ID" value="NZ_CP020569.1"/>
</dbReference>
<keyword evidence="1" id="KW-0805">Transcription regulation</keyword>
<organism evidence="5 6">
    <name type="scientific">Streptomyces gilvosporeus</name>
    <dbReference type="NCBI Taxonomy" id="553510"/>
    <lineage>
        <taxon>Bacteria</taxon>
        <taxon>Bacillati</taxon>
        <taxon>Actinomycetota</taxon>
        <taxon>Actinomycetes</taxon>
        <taxon>Kitasatosporales</taxon>
        <taxon>Streptomycetaceae</taxon>
        <taxon>Streptomyces</taxon>
    </lineage>
</organism>
<dbReference type="GO" id="GO:0003700">
    <property type="term" value="F:DNA-binding transcription factor activity"/>
    <property type="evidence" value="ECO:0007669"/>
    <property type="project" value="InterPro"/>
</dbReference>
<feature type="domain" description="HTH araC/xylS-type" evidence="4">
    <location>
        <begin position="228"/>
        <end position="326"/>
    </location>
</feature>
<evidence type="ECO:0000256" key="2">
    <source>
        <dbReference type="ARBA" id="ARBA00023125"/>
    </source>
</evidence>
<dbReference type="SUPFAM" id="SSF46689">
    <property type="entry name" value="Homeodomain-like"/>
    <property type="match status" value="2"/>
</dbReference>
<dbReference type="AlphaFoldDB" id="A0A1V0TKT7"/>
<dbReference type="EMBL" id="CP020569">
    <property type="protein sequence ID" value="ARF53523.1"/>
    <property type="molecule type" value="Genomic_DNA"/>
</dbReference>
<gene>
    <name evidence="5" type="ORF">B1H19_04455</name>
</gene>
<dbReference type="Pfam" id="PF12852">
    <property type="entry name" value="Cupin_6"/>
    <property type="match status" value="1"/>
</dbReference>
<dbReference type="KEGG" id="sgv:B1H19_04455"/>
<name>A0A1V0TKT7_9ACTN</name>
<dbReference type="GO" id="GO:0043565">
    <property type="term" value="F:sequence-specific DNA binding"/>
    <property type="evidence" value="ECO:0007669"/>
    <property type="project" value="InterPro"/>
</dbReference>
<evidence type="ECO:0000313" key="5">
    <source>
        <dbReference type="EMBL" id="ARF53523.1"/>
    </source>
</evidence>
<keyword evidence="2" id="KW-0238">DNA-binding</keyword>
<dbReference type="OrthoDB" id="241790at2"/>
<evidence type="ECO:0000256" key="3">
    <source>
        <dbReference type="ARBA" id="ARBA00023163"/>
    </source>
</evidence>
<dbReference type="InterPro" id="IPR032783">
    <property type="entry name" value="AraC_lig"/>
</dbReference>
<dbReference type="STRING" id="553510.B1H19_04455"/>
<dbReference type="PRINTS" id="PR00032">
    <property type="entry name" value="HTHARAC"/>
</dbReference>
<protein>
    <submittedName>
        <fullName evidence="5">AraC family transcriptional regulator</fullName>
    </submittedName>
</protein>
<dbReference type="InterPro" id="IPR020449">
    <property type="entry name" value="Tscrpt_reg_AraC-type_HTH"/>
</dbReference>
<sequence length="335" mass="35215">MDVLSDAITAMRAGRPHAARRLRQGAWGLRFPASTGVGFHAVLEGSCWVLPEDGGSPIRLTAGDLVFVHGVGYGLADDPGTPLDEVRQILDGSWQIGPEAADGGAPATLDAAVPGTPGAAAPGTPGASAASEASGTLMLCGAYQLNRARPHPLLTCLPGLIRLATSGRPLGGVLDLLRSETEEARPGAAAATSGLLDTALLYILRAWYDQHAKHTTGWAAALRDPAIGQALSAIHHDPARPWTVEELGTVAGLSRAAFAKRFTAFVGEPPLGYLTWWRLTLAGHLLRAGDQPLRVVAQQTGYTSEFAFAKAFKREYGTSPGRYRMHHSATLKPVS</sequence>
<dbReference type="InterPro" id="IPR009057">
    <property type="entry name" value="Homeodomain-like_sf"/>
</dbReference>
<dbReference type="InterPro" id="IPR018060">
    <property type="entry name" value="HTH_AraC"/>
</dbReference>
<dbReference type="PANTHER" id="PTHR46796">
    <property type="entry name" value="HTH-TYPE TRANSCRIPTIONAL ACTIVATOR RHAS-RELATED"/>
    <property type="match status" value="1"/>
</dbReference>
<accession>A0A1V0TKT7</accession>
<evidence type="ECO:0000259" key="4">
    <source>
        <dbReference type="PROSITE" id="PS01124"/>
    </source>
</evidence>
<dbReference type="Gene3D" id="1.10.10.60">
    <property type="entry name" value="Homeodomain-like"/>
    <property type="match status" value="2"/>
</dbReference>
<evidence type="ECO:0000256" key="1">
    <source>
        <dbReference type="ARBA" id="ARBA00023015"/>
    </source>
</evidence>
<proteinExistence type="predicted"/>
<keyword evidence="3" id="KW-0804">Transcription</keyword>
<evidence type="ECO:0000313" key="6">
    <source>
        <dbReference type="Proteomes" id="UP000192726"/>
    </source>
</evidence>
<dbReference type="Proteomes" id="UP000192726">
    <property type="component" value="Chromosome"/>
</dbReference>
<reference evidence="5 6" key="1">
    <citation type="submission" date="2017-04" db="EMBL/GenBank/DDBJ databases">
        <title>Complete Genome Sequence of Streptomyces gilvosporeus F607, a Capable Producer of Natamycin.</title>
        <authorList>
            <person name="Zong G."/>
            <person name="Zhong C."/>
            <person name="Fu J."/>
            <person name="Qin R."/>
            <person name="Cao G."/>
        </authorList>
    </citation>
    <scope>NUCLEOTIDE SEQUENCE [LARGE SCALE GENOMIC DNA]</scope>
    <source>
        <strain evidence="5 6">F607</strain>
    </source>
</reference>
<dbReference type="PROSITE" id="PS01124">
    <property type="entry name" value="HTH_ARAC_FAMILY_2"/>
    <property type="match status" value="1"/>
</dbReference>
<dbReference type="PANTHER" id="PTHR46796:SF13">
    <property type="entry name" value="HTH-TYPE TRANSCRIPTIONAL ACTIVATOR RHAS"/>
    <property type="match status" value="1"/>
</dbReference>
<keyword evidence="6" id="KW-1185">Reference proteome</keyword>